<dbReference type="InterPro" id="IPR027417">
    <property type="entry name" value="P-loop_NTPase"/>
</dbReference>
<dbReference type="AlphaFoldDB" id="A0A381YVY6"/>
<evidence type="ECO:0008006" key="2">
    <source>
        <dbReference type="Google" id="ProtNLM"/>
    </source>
</evidence>
<dbReference type="Gene3D" id="3.40.50.300">
    <property type="entry name" value="P-loop containing nucleotide triphosphate hydrolases"/>
    <property type="match status" value="1"/>
</dbReference>
<proteinExistence type="predicted"/>
<dbReference type="InterPro" id="IPR048444">
    <property type="entry name" value="DNMK"/>
</dbReference>
<reference evidence="1" key="1">
    <citation type="submission" date="2018-05" db="EMBL/GenBank/DDBJ databases">
        <authorList>
            <person name="Lanie J.A."/>
            <person name="Ng W.-L."/>
            <person name="Kazmierczak K.M."/>
            <person name="Andrzejewski T.M."/>
            <person name="Davidsen T.M."/>
            <person name="Wayne K.J."/>
            <person name="Tettelin H."/>
            <person name="Glass J.I."/>
            <person name="Rusch D."/>
            <person name="Podicherti R."/>
            <person name="Tsui H.-C.T."/>
            <person name="Winkler M.E."/>
        </authorList>
    </citation>
    <scope>NUCLEOTIDE SEQUENCE</scope>
</reference>
<organism evidence="1">
    <name type="scientific">marine metagenome</name>
    <dbReference type="NCBI Taxonomy" id="408172"/>
    <lineage>
        <taxon>unclassified sequences</taxon>
        <taxon>metagenomes</taxon>
        <taxon>ecological metagenomes</taxon>
    </lineage>
</organism>
<evidence type="ECO:0000313" key="1">
    <source>
        <dbReference type="EMBL" id="SVA80637.1"/>
    </source>
</evidence>
<dbReference type="Pfam" id="PF21448">
    <property type="entry name" value="DNMK"/>
    <property type="match status" value="2"/>
</dbReference>
<name>A0A381YVY6_9ZZZZ</name>
<accession>A0A381YVY6</accession>
<gene>
    <name evidence="1" type="ORF">METZ01_LOCUS133491</name>
</gene>
<dbReference type="SUPFAM" id="SSF52540">
    <property type="entry name" value="P-loop containing nucleoside triphosphate hydrolases"/>
    <property type="match status" value="1"/>
</dbReference>
<sequence>MLIGFAGKARSGKDTAAKFLCDEYRCLHYSFAKPIKDSCKIMFQLTDEQERNKEEVIEPWGYSPRKMYQHIGTDIGRSLDPNIWVKNAEIFVQKNLGRTVVISDVRFSNEAMWIHNRGGVVIQIIRGDNEGIAENLHASEHGMTDKDYDATIYNNGTIADLHNELRTCSQDTMFEVLND</sequence>
<dbReference type="EMBL" id="UINC01019086">
    <property type="protein sequence ID" value="SVA80637.1"/>
    <property type="molecule type" value="Genomic_DNA"/>
</dbReference>
<protein>
    <recommendedName>
        <fullName evidence="2">Deoxynucleotide monophosphate kinase</fullName>
    </recommendedName>
</protein>